<protein>
    <submittedName>
        <fullName evidence="1">Molecular chaperone DjlA</fullName>
    </submittedName>
</protein>
<dbReference type="InterPro" id="IPR001623">
    <property type="entry name" value="DnaJ_domain"/>
</dbReference>
<dbReference type="Gene3D" id="1.10.3680.10">
    <property type="entry name" value="TerB-like"/>
    <property type="match status" value="1"/>
</dbReference>
<dbReference type="CDD" id="cd06257">
    <property type="entry name" value="DnaJ"/>
    <property type="match status" value="1"/>
</dbReference>
<dbReference type="PROSITE" id="PS50076">
    <property type="entry name" value="DNAJ_2"/>
    <property type="match status" value="1"/>
</dbReference>
<dbReference type="CDD" id="cd07316">
    <property type="entry name" value="terB_like_DjlA"/>
    <property type="match status" value="1"/>
</dbReference>
<dbReference type="InterPro" id="IPR036869">
    <property type="entry name" value="J_dom_sf"/>
</dbReference>
<dbReference type="Gene3D" id="1.10.287.110">
    <property type="entry name" value="DnaJ domain"/>
    <property type="match status" value="1"/>
</dbReference>
<reference evidence="1 2" key="1">
    <citation type="submission" date="2017-01" db="EMBL/GenBank/DDBJ databases">
        <title>Genomic analysis of Xuhuaishuia manganoxidans DY6-4.</title>
        <authorList>
            <person name="Wang X."/>
        </authorList>
    </citation>
    <scope>NUCLEOTIDE SEQUENCE [LARGE SCALE GENOMIC DNA]</scope>
    <source>
        <strain evidence="1 2">DY6-4</strain>
    </source>
</reference>
<dbReference type="Pfam" id="PF05099">
    <property type="entry name" value="TerB"/>
    <property type="match status" value="1"/>
</dbReference>
<dbReference type="Pfam" id="PF00226">
    <property type="entry name" value="DnaJ"/>
    <property type="match status" value="1"/>
</dbReference>
<sequence length="236" mass="25838">MSIWSRIADAISALASGEGLGAVFESFRAPPERTVAFAIAVIALGAKMAKADGQVTRDEVAAFREVFHIPPEEERNAARLFNLARQDVAGYEDYAARVARMFGDDPETLCDLMEGLFHIALADGEYHPGEEEFLKRVAEIFGIDRPTFTRLRARFVSDCEPDPHDVLGVAPDAPLTEIRAAWRARVREAHPDRLIARGLPPEAIRLAEKRLIAVNRAWEQLNQGAAAGRGPAAGKA</sequence>
<dbReference type="Proteomes" id="UP000187266">
    <property type="component" value="Chromosome"/>
</dbReference>
<name>A0A1U7DL86_9RHOB</name>
<dbReference type="STRING" id="1267768.BV394_13625"/>
<dbReference type="SUPFAM" id="SSF158682">
    <property type="entry name" value="TerB-like"/>
    <property type="match status" value="1"/>
</dbReference>
<dbReference type="InterPro" id="IPR007791">
    <property type="entry name" value="DjlA_N"/>
</dbReference>
<accession>A0A2M9DBT1</accession>
<dbReference type="OrthoDB" id="9782583at2"/>
<dbReference type="SMART" id="SM00271">
    <property type="entry name" value="DnaJ"/>
    <property type="match status" value="1"/>
</dbReference>
<dbReference type="SUPFAM" id="SSF46565">
    <property type="entry name" value="Chaperone J-domain"/>
    <property type="match status" value="1"/>
</dbReference>
<proteinExistence type="predicted"/>
<evidence type="ECO:0000313" key="2">
    <source>
        <dbReference type="Proteomes" id="UP000187266"/>
    </source>
</evidence>
<keyword evidence="2" id="KW-1185">Reference proteome</keyword>
<evidence type="ECO:0000313" key="1">
    <source>
        <dbReference type="EMBL" id="APX90628.1"/>
    </source>
</evidence>
<dbReference type="EMBL" id="CP019124">
    <property type="protein sequence ID" value="APX90628.1"/>
    <property type="molecule type" value="Genomic_DNA"/>
</dbReference>
<dbReference type="InterPro" id="IPR029024">
    <property type="entry name" value="TerB-like"/>
</dbReference>
<dbReference type="AlphaFoldDB" id="A0A1U7DL86"/>
<organism evidence="1 2">
    <name type="scientific">Brevirhabdus pacifica</name>
    <dbReference type="NCBI Taxonomy" id="1267768"/>
    <lineage>
        <taxon>Bacteria</taxon>
        <taxon>Pseudomonadati</taxon>
        <taxon>Pseudomonadota</taxon>
        <taxon>Alphaproteobacteria</taxon>
        <taxon>Rhodobacterales</taxon>
        <taxon>Paracoccaceae</taxon>
        <taxon>Brevirhabdus</taxon>
    </lineage>
</organism>
<dbReference type="RefSeq" id="WP_076980645.1">
    <property type="nucleotide sequence ID" value="NZ_CP019124.1"/>
</dbReference>
<gene>
    <name evidence="1" type="ORF">BV394_13625</name>
</gene>
<accession>A0A1U7DL86</accession>